<sequence>MHEVGVGHVLVAVGKRQACGLVVEIQPVGAGQRAERIGGAGKAVTQLHGGGVGVLQNAQDLRDSNRARTGRREAAHVVGACRELIVGAEGRALLGLVGGQIGHCDLAGGGRVAVDLIHDGLGDLAFQ</sequence>
<dbReference type="AlphaFoldDB" id="A0A645D594"/>
<proteinExistence type="predicted"/>
<accession>A0A645D594</accession>
<organism evidence="1">
    <name type="scientific">bioreactor metagenome</name>
    <dbReference type="NCBI Taxonomy" id="1076179"/>
    <lineage>
        <taxon>unclassified sequences</taxon>
        <taxon>metagenomes</taxon>
        <taxon>ecological metagenomes</taxon>
    </lineage>
</organism>
<reference evidence="1" key="1">
    <citation type="submission" date="2019-08" db="EMBL/GenBank/DDBJ databases">
        <authorList>
            <person name="Kucharzyk K."/>
            <person name="Murdoch R.W."/>
            <person name="Higgins S."/>
            <person name="Loffler F."/>
        </authorList>
    </citation>
    <scope>NUCLEOTIDE SEQUENCE</scope>
</reference>
<name>A0A645D594_9ZZZZ</name>
<evidence type="ECO:0000313" key="1">
    <source>
        <dbReference type="EMBL" id="MPM84377.1"/>
    </source>
</evidence>
<protein>
    <submittedName>
        <fullName evidence="1">Uncharacterized protein</fullName>
    </submittedName>
</protein>
<dbReference type="EMBL" id="VSSQ01032942">
    <property type="protein sequence ID" value="MPM84377.1"/>
    <property type="molecule type" value="Genomic_DNA"/>
</dbReference>
<gene>
    <name evidence="1" type="ORF">SDC9_131448</name>
</gene>
<comment type="caution">
    <text evidence="1">The sequence shown here is derived from an EMBL/GenBank/DDBJ whole genome shotgun (WGS) entry which is preliminary data.</text>
</comment>